<dbReference type="AlphaFoldDB" id="A0AAW2P7T7"/>
<feature type="region of interest" description="Disordered" evidence="6">
    <location>
        <begin position="241"/>
        <end position="264"/>
    </location>
</feature>
<keyword evidence="5" id="KW-0175">Coiled coil</keyword>
<feature type="domain" description="BHLH" evidence="7">
    <location>
        <begin position="175"/>
        <end position="224"/>
    </location>
</feature>
<accession>A0AAW2P7T7</accession>
<evidence type="ECO:0000256" key="1">
    <source>
        <dbReference type="ARBA" id="ARBA00004123"/>
    </source>
</evidence>
<dbReference type="Pfam" id="PF00010">
    <property type="entry name" value="HLH"/>
    <property type="match status" value="1"/>
</dbReference>
<evidence type="ECO:0000256" key="5">
    <source>
        <dbReference type="SAM" id="Coils"/>
    </source>
</evidence>
<name>A0AAW2P7T7_9LAMI</name>
<dbReference type="SMART" id="SM00353">
    <property type="entry name" value="HLH"/>
    <property type="match status" value="1"/>
</dbReference>
<evidence type="ECO:0000256" key="2">
    <source>
        <dbReference type="ARBA" id="ARBA00023015"/>
    </source>
</evidence>
<evidence type="ECO:0000256" key="4">
    <source>
        <dbReference type="ARBA" id="ARBA00023242"/>
    </source>
</evidence>
<gene>
    <name evidence="8" type="ORF">Scaly_1515200</name>
</gene>
<keyword evidence="3" id="KW-0804">Transcription</keyword>
<evidence type="ECO:0000259" key="7">
    <source>
        <dbReference type="PROSITE" id="PS50888"/>
    </source>
</evidence>
<dbReference type="InterPro" id="IPR011598">
    <property type="entry name" value="bHLH_dom"/>
</dbReference>
<evidence type="ECO:0000256" key="6">
    <source>
        <dbReference type="SAM" id="MobiDB-lite"/>
    </source>
</evidence>
<evidence type="ECO:0000313" key="8">
    <source>
        <dbReference type="EMBL" id="KAL0351265.1"/>
    </source>
</evidence>
<dbReference type="PROSITE" id="PS50888">
    <property type="entry name" value="BHLH"/>
    <property type="match status" value="1"/>
</dbReference>
<evidence type="ECO:0000256" key="3">
    <source>
        <dbReference type="ARBA" id="ARBA00023163"/>
    </source>
</evidence>
<sequence>MEDYNFDYEMFDLKPIIPEIYTTVVHQQQPQTFGRSNAGNGMRMMVMGSSTSWNSCDAHQIIMNTNPSSSSSNSSPAAATATATATATASAPPQLISFQNTSSYLPTHSDTAPNCDNYNLEMSKDYISGTPQVISFCAANWADEDDCGRPDNQYHDAANIGVSNKRVCTASRTPLQAQDHLVAERKRRERLGQLFITLSKVVPGLKKLDKASLLEDAINYLKALQERVNALEEEDQFVKKSSNMDDDHDHNSSSHNYNNIGSTISTTDQSSAEIRARISNRHVLIKICCRKQMGLISRIPCEMEKMHLSVIDMRVMPFGGAALDITILAEMHSEFRGTVKEIVGHLQMSFLKAAA</sequence>
<dbReference type="SUPFAM" id="SSF47459">
    <property type="entry name" value="HLH, helix-loop-helix DNA-binding domain"/>
    <property type="match status" value="1"/>
</dbReference>
<dbReference type="PANTHER" id="PTHR45959">
    <property type="entry name" value="BHLH TRANSCRIPTION FACTOR"/>
    <property type="match status" value="1"/>
</dbReference>
<organism evidence="8">
    <name type="scientific">Sesamum calycinum</name>
    <dbReference type="NCBI Taxonomy" id="2727403"/>
    <lineage>
        <taxon>Eukaryota</taxon>
        <taxon>Viridiplantae</taxon>
        <taxon>Streptophyta</taxon>
        <taxon>Embryophyta</taxon>
        <taxon>Tracheophyta</taxon>
        <taxon>Spermatophyta</taxon>
        <taxon>Magnoliopsida</taxon>
        <taxon>eudicotyledons</taxon>
        <taxon>Gunneridae</taxon>
        <taxon>Pentapetalae</taxon>
        <taxon>asterids</taxon>
        <taxon>lamiids</taxon>
        <taxon>Lamiales</taxon>
        <taxon>Pedaliaceae</taxon>
        <taxon>Sesamum</taxon>
    </lineage>
</organism>
<dbReference type="InterPro" id="IPR036638">
    <property type="entry name" value="HLH_DNA-bd_sf"/>
</dbReference>
<comment type="subcellular location">
    <subcellularLocation>
        <location evidence="1">Nucleus</location>
    </subcellularLocation>
</comment>
<dbReference type="EMBL" id="JACGWM010000009">
    <property type="protein sequence ID" value="KAL0351265.1"/>
    <property type="molecule type" value="Genomic_DNA"/>
</dbReference>
<dbReference type="PANTHER" id="PTHR45959:SF2">
    <property type="entry name" value="BHLH TRANSCRIPTION FACTOR"/>
    <property type="match status" value="1"/>
</dbReference>
<dbReference type="GO" id="GO:0005634">
    <property type="term" value="C:nucleus"/>
    <property type="evidence" value="ECO:0007669"/>
    <property type="project" value="UniProtKB-SubCell"/>
</dbReference>
<keyword evidence="4" id="KW-0539">Nucleus</keyword>
<protein>
    <submittedName>
        <fullName evidence="8">Transcription factor</fullName>
    </submittedName>
</protein>
<reference evidence="8" key="1">
    <citation type="submission" date="2020-06" db="EMBL/GenBank/DDBJ databases">
        <authorList>
            <person name="Li T."/>
            <person name="Hu X."/>
            <person name="Zhang T."/>
            <person name="Song X."/>
            <person name="Zhang H."/>
            <person name="Dai N."/>
            <person name="Sheng W."/>
            <person name="Hou X."/>
            <person name="Wei L."/>
        </authorList>
    </citation>
    <scope>NUCLEOTIDE SEQUENCE</scope>
    <source>
        <strain evidence="8">KEN8</strain>
        <tissue evidence="8">Leaf</tissue>
    </source>
</reference>
<dbReference type="Gene3D" id="4.10.280.10">
    <property type="entry name" value="Helix-loop-helix DNA-binding domain"/>
    <property type="match status" value="1"/>
</dbReference>
<comment type="caution">
    <text evidence="8">The sequence shown here is derived from an EMBL/GenBank/DDBJ whole genome shotgun (WGS) entry which is preliminary data.</text>
</comment>
<feature type="compositionally biased region" description="Basic and acidic residues" evidence="6">
    <location>
        <begin position="241"/>
        <end position="252"/>
    </location>
</feature>
<reference evidence="8" key="2">
    <citation type="journal article" date="2024" name="Plant">
        <title>Genomic evolution and insights into agronomic trait innovations of Sesamum species.</title>
        <authorList>
            <person name="Miao H."/>
            <person name="Wang L."/>
            <person name="Qu L."/>
            <person name="Liu H."/>
            <person name="Sun Y."/>
            <person name="Le M."/>
            <person name="Wang Q."/>
            <person name="Wei S."/>
            <person name="Zheng Y."/>
            <person name="Lin W."/>
            <person name="Duan Y."/>
            <person name="Cao H."/>
            <person name="Xiong S."/>
            <person name="Wang X."/>
            <person name="Wei L."/>
            <person name="Li C."/>
            <person name="Ma Q."/>
            <person name="Ju M."/>
            <person name="Zhao R."/>
            <person name="Li G."/>
            <person name="Mu C."/>
            <person name="Tian Q."/>
            <person name="Mei H."/>
            <person name="Zhang T."/>
            <person name="Gao T."/>
            <person name="Zhang H."/>
        </authorList>
    </citation>
    <scope>NUCLEOTIDE SEQUENCE</scope>
    <source>
        <strain evidence="8">KEN8</strain>
    </source>
</reference>
<proteinExistence type="predicted"/>
<dbReference type="GO" id="GO:0046983">
    <property type="term" value="F:protein dimerization activity"/>
    <property type="evidence" value="ECO:0007669"/>
    <property type="project" value="InterPro"/>
</dbReference>
<dbReference type="InterPro" id="IPR052610">
    <property type="entry name" value="bHLH_transcription_regulator"/>
</dbReference>
<feature type="coiled-coil region" evidence="5">
    <location>
        <begin position="214"/>
        <end position="241"/>
    </location>
</feature>
<keyword evidence="2" id="KW-0805">Transcription regulation</keyword>